<name>A0A0M2UWK8_9BACT</name>
<dbReference type="Proteomes" id="UP000034954">
    <property type="component" value="Unassembled WGS sequence"/>
</dbReference>
<accession>A0A0M2UWK8</accession>
<gene>
    <name evidence="1" type="ORF">BROFUL_01313</name>
</gene>
<reference evidence="1 2" key="1">
    <citation type="journal article" date="2013" name="BMC Microbiol.">
        <title>Identification of the type II cytochrome c maturation pathway in anammox bacteria by comparative genomics.</title>
        <authorList>
            <person name="Ferousi C."/>
            <person name="Speth D.R."/>
            <person name="Reimann J."/>
            <person name="Op den Camp H.J."/>
            <person name="Allen J.W."/>
            <person name="Keltjens J.T."/>
            <person name="Jetten M.S."/>
        </authorList>
    </citation>
    <scope>NUCLEOTIDE SEQUENCE [LARGE SCALE GENOMIC DNA]</scope>
    <source>
        <strain evidence="1">RU1</strain>
    </source>
</reference>
<dbReference type="AlphaFoldDB" id="A0A0M2UWK8"/>
<comment type="caution">
    <text evidence="1">The sequence shown here is derived from an EMBL/GenBank/DDBJ whole genome shotgun (WGS) entry which is preliminary data.</text>
</comment>
<proteinExistence type="predicted"/>
<evidence type="ECO:0000313" key="1">
    <source>
        <dbReference type="EMBL" id="KKO19965.1"/>
    </source>
</evidence>
<keyword evidence="2" id="KW-1185">Reference proteome</keyword>
<organism evidence="1 2">
    <name type="scientific">Candidatus Brocadia fulgida</name>
    <dbReference type="NCBI Taxonomy" id="380242"/>
    <lineage>
        <taxon>Bacteria</taxon>
        <taxon>Pseudomonadati</taxon>
        <taxon>Planctomycetota</taxon>
        <taxon>Candidatus Brocadiia</taxon>
        <taxon>Candidatus Brocadiales</taxon>
        <taxon>Candidatus Brocadiaceae</taxon>
        <taxon>Candidatus Brocadia</taxon>
    </lineage>
</organism>
<dbReference type="EMBL" id="LAQJ01000138">
    <property type="protein sequence ID" value="KKO19965.1"/>
    <property type="molecule type" value="Genomic_DNA"/>
</dbReference>
<sequence>MLKPKLLDQVRDAIMGKARRMMTEEAYVYWIKQCILFMLVQTYSLNQTFCATPYALNKRQSWKMPNVPVQSGTSGPARNF</sequence>
<protein>
    <submittedName>
        <fullName evidence="1">Uncharacterized protein</fullName>
    </submittedName>
</protein>
<evidence type="ECO:0000313" key="2">
    <source>
        <dbReference type="Proteomes" id="UP000034954"/>
    </source>
</evidence>